<keyword evidence="4 16" id="KW-0812">Transmembrane</keyword>
<keyword evidence="8 16" id="KW-0472">Membrane</keyword>
<dbReference type="GO" id="GO:0008955">
    <property type="term" value="F:peptidoglycan glycosyltransferase activity"/>
    <property type="evidence" value="ECO:0007669"/>
    <property type="project" value="UniProtKB-EC"/>
</dbReference>
<dbReference type="GO" id="GO:0008360">
    <property type="term" value="P:regulation of cell shape"/>
    <property type="evidence" value="ECO:0007669"/>
    <property type="project" value="UniProtKB-KW"/>
</dbReference>
<feature type="non-terminal residue" evidence="17">
    <location>
        <position position="249"/>
    </location>
</feature>
<evidence type="ECO:0000256" key="6">
    <source>
        <dbReference type="ARBA" id="ARBA00022984"/>
    </source>
</evidence>
<reference evidence="17 18" key="1">
    <citation type="submission" date="2017-09" db="EMBL/GenBank/DDBJ databases">
        <title>Depth-based differentiation of microbial function through sediment-hosted aquifers and enrichment of novel symbionts in the deep terrestrial subsurface.</title>
        <authorList>
            <person name="Probst A.J."/>
            <person name="Ladd B."/>
            <person name="Jarett J.K."/>
            <person name="Geller-Mcgrath D.E."/>
            <person name="Sieber C.M."/>
            <person name="Emerson J.B."/>
            <person name="Anantharaman K."/>
            <person name="Thomas B.C."/>
            <person name="Malmstrom R."/>
            <person name="Stieglmeier M."/>
            <person name="Klingl A."/>
            <person name="Woyke T."/>
            <person name="Ryan C.M."/>
            <person name="Banfield J.F."/>
        </authorList>
    </citation>
    <scope>NUCLEOTIDE SEQUENCE [LARGE SCALE GENOMIC DNA]</scope>
    <source>
        <strain evidence="17">CG11_big_fil_rev_8_21_14_0_20_35_14</strain>
    </source>
</reference>
<evidence type="ECO:0000256" key="11">
    <source>
        <dbReference type="ARBA" id="ARBA00038053"/>
    </source>
</evidence>
<keyword evidence="5" id="KW-0133">Cell shape</keyword>
<comment type="subcellular location">
    <subcellularLocation>
        <location evidence="1">Membrane</location>
        <topology evidence="1">Multi-pass membrane protein</topology>
    </subcellularLocation>
</comment>
<evidence type="ECO:0000256" key="2">
    <source>
        <dbReference type="ARBA" id="ARBA00022676"/>
    </source>
</evidence>
<feature type="transmembrane region" description="Helical" evidence="16">
    <location>
        <begin position="119"/>
        <end position="140"/>
    </location>
</feature>
<dbReference type="GO" id="GO:0032153">
    <property type="term" value="C:cell division site"/>
    <property type="evidence" value="ECO:0007669"/>
    <property type="project" value="TreeGrafter"/>
</dbReference>
<dbReference type="PANTHER" id="PTHR30474">
    <property type="entry name" value="CELL CYCLE PROTEIN"/>
    <property type="match status" value="1"/>
</dbReference>
<dbReference type="Proteomes" id="UP000229893">
    <property type="component" value="Unassembled WGS sequence"/>
</dbReference>
<comment type="catalytic activity">
    <reaction evidence="15">
        <text>[GlcNAc-(1-&gt;4)-Mur2Ac(oyl-L-Ala-gamma-D-Glu-L-Lys-D-Ala-D-Ala)](n)-di-trans,octa-cis-undecaprenyl diphosphate + beta-D-GlcNAc-(1-&gt;4)-Mur2Ac(oyl-L-Ala-gamma-D-Glu-L-Lys-D-Ala-D-Ala)-di-trans,octa-cis-undecaprenyl diphosphate = [GlcNAc-(1-&gt;4)-Mur2Ac(oyl-L-Ala-gamma-D-Glu-L-Lys-D-Ala-D-Ala)](n+1)-di-trans,octa-cis-undecaprenyl diphosphate + di-trans,octa-cis-undecaprenyl diphosphate + H(+)</text>
        <dbReference type="Rhea" id="RHEA:23708"/>
        <dbReference type="Rhea" id="RHEA-COMP:9602"/>
        <dbReference type="Rhea" id="RHEA-COMP:9603"/>
        <dbReference type="ChEBI" id="CHEBI:15378"/>
        <dbReference type="ChEBI" id="CHEBI:58405"/>
        <dbReference type="ChEBI" id="CHEBI:60033"/>
        <dbReference type="ChEBI" id="CHEBI:78435"/>
        <dbReference type="EC" id="2.4.99.28"/>
    </reaction>
</comment>
<evidence type="ECO:0000256" key="9">
    <source>
        <dbReference type="ARBA" id="ARBA00032370"/>
    </source>
</evidence>
<gene>
    <name evidence="17" type="ORF">COV57_01130</name>
</gene>
<evidence type="ECO:0000256" key="4">
    <source>
        <dbReference type="ARBA" id="ARBA00022692"/>
    </source>
</evidence>
<evidence type="ECO:0000256" key="16">
    <source>
        <dbReference type="SAM" id="Phobius"/>
    </source>
</evidence>
<protein>
    <recommendedName>
        <fullName evidence="12">Probable peptidoglycan glycosyltransferase FtsW</fullName>
        <ecNumber evidence="14">2.4.99.28</ecNumber>
    </recommendedName>
    <alternativeName>
        <fullName evidence="13">Cell division protein FtsW</fullName>
    </alternativeName>
    <alternativeName>
        <fullName evidence="10">Cell wall polymerase</fullName>
    </alternativeName>
    <alternativeName>
        <fullName evidence="9">Peptidoglycan polymerase</fullName>
    </alternativeName>
</protein>
<evidence type="ECO:0000256" key="3">
    <source>
        <dbReference type="ARBA" id="ARBA00022679"/>
    </source>
</evidence>
<evidence type="ECO:0000313" key="18">
    <source>
        <dbReference type="Proteomes" id="UP000229893"/>
    </source>
</evidence>
<feature type="transmembrane region" description="Helical" evidence="16">
    <location>
        <begin position="152"/>
        <end position="169"/>
    </location>
</feature>
<dbReference type="GO" id="GO:0009252">
    <property type="term" value="P:peptidoglycan biosynthetic process"/>
    <property type="evidence" value="ECO:0007669"/>
    <property type="project" value="UniProtKB-KW"/>
</dbReference>
<proteinExistence type="inferred from homology"/>
<evidence type="ECO:0000256" key="14">
    <source>
        <dbReference type="ARBA" id="ARBA00044770"/>
    </source>
</evidence>
<feature type="transmembrane region" description="Helical" evidence="16">
    <location>
        <begin position="60"/>
        <end position="77"/>
    </location>
</feature>
<feature type="transmembrane region" description="Helical" evidence="16">
    <location>
        <begin position="89"/>
        <end position="107"/>
    </location>
</feature>
<evidence type="ECO:0000256" key="8">
    <source>
        <dbReference type="ARBA" id="ARBA00023136"/>
    </source>
</evidence>
<dbReference type="AlphaFoldDB" id="A0A2H0N842"/>
<name>A0A2H0N842_9BACT</name>
<evidence type="ECO:0000256" key="12">
    <source>
        <dbReference type="ARBA" id="ARBA00041185"/>
    </source>
</evidence>
<dbReference type="InterPro" id="IPR001182">
    <property type="entry name" value="FtsW/RodA"/>
</dbReference>
<keyword evidence="3" id="KW-0808">Transferase</keyword>
<keyword evidence="2" id="KW-0328">Glycosyltransferase</keyword>
<comment type="similarity">
    <text evidence="11">Belongs to the SEDS family. FtsW subfamily.</text>
</comment>
<feature type="transmembrane region" description="Helical" evidence="16">
    <location>
        <begin position="20"/>
        <end position="40"/>
    </location>
</feature>
<evidence type="ECO:0000256" key="1">
    <source>
        <dbReference type="ARBA" id="ARBA00004141"/>
    </source>
</evidence>
<evidence type="ECO:0000256" key="13">
    <source>
        <dbReference type="ARBA" id="ARBA00041418"/>
    </source>
</evidence>
<dbReference type="EC" id="2.4.99.28" evidence="14"/>
<dbReference type="GO" id="GO:0051301">
    <property type="term" value="P:cell division"/>
    <property type="evidence" value="ECO:0007669"/>
    <property type="project" value="InterPro"/>
</dbReference>
<sequence>MWLNKLLPFKKKRGENNPDYVILFGVLFLVVFGLLMLSSASSEIGLNLNNDALFFLKTQILKGVLVGGIFGLILYFIDYKILKKLALPLLIISIILLILIFTPLGVSEKGATRWLDLKIITIQPAEIIKFTFILYLASWLSGKEGVKRKKDIKAGLLPFLIIAGIISALLIKQPATSIVAITMFSALILYFSSGAKMSYIGGVMVLGLLMIIFVTMTTPYRLERVTSYFSSKNQSDEYIRGPGYHLNQA</sequence>
<organism evidence="17 18">
    <name type="scientific">Candidatus Liptonbacteria bacterium CG11_big_fil_rev_8_21_14_0_20_35_14</name>
    <dbReference type="NCBI Taxonomy" id="1974634"/>
    <lineage>
        <taxon>Bacteria</taxon>
        <taxon>Candidatus Liptoniibacteriota</taxon>
    </lineage>
</organism>
<dbReference type="EMBL" id="PCWO01000017">
    <property type="protein sequence ID" value="PIR05063.1"/>
    <property type="molecule type" value="Genomic_DNA"/>
</dbReference>
<evidence type="ECO:0000313" key="17">
    <source>
        <dbReference type="EMBL" id="PIR05063.1"/>
    </source>
</evidence>
<feature type="transmembrane region" description="Helical" evidence="16">
    <location>
        <begin position="175"/>
        <end position="192"/>
    </location>
</feature>
<keyword evidence="6" id="KW-0573">Peptidoglycan synthesis</keyword>
<accession>A0A2H0N842</accession>
<evidence type="ECO:0000256" key="15">
    <source>
        <dbReference type="ARBA" id="ARBA00049902"/>
    </source>
</evidence>
<evidence type="ECO:0000256" key="7">
    <source>
        <dbReference type="ARBA" id="ARBA00022989"/>
    </source>
</evidence>
<evidence type="ECO:0000256" key="10">
    <source>
        <dbReference type="ARBA" id="ARBA00033270"/>
    </source>
</evidence>
<dbReference type="GO" id="GO:0005886">
    <property type="term" value="C:plasma membrane"/>
    <property type="evidence" value="ECO:0007669"/>
    <property type="project" value="TreeGrafter"/>
</dbReference>
<evidence type="ECO:0000256" key="5">
    <source>
        <dbReference type="ARBA" id="ARBA00022960"/>
    </source>
</evidence>
<dbReference type="Pfam" id="PF01098">
    <property type="entry name" value="FTSW_RODA_SPOVE"/>
    <property type="match status" value="1"/>
</dbReference>
<dbReference type="PANTHER" id="PTHR30474:SF2">
    <property type="entry name" value="PEPTIDOGLYCAN GLYCOSYLTRANSFERASE FTSW-RELATED"/>
    <property type="match status" value="1"/>
</dbReference>
<comment type="caution">
    <text evidence="17">The sequence shown here is derived from an EMBL/GenBank/DDBJ whole genome shotgun (WGS) entry which is preliminary data.</text>
</comment>
<feature type="transmembrane region" description="Helical" evidence="16">
    <location>
        <begin position="199"/>
        <end position="220"/>
    </location>
</feature>
<keyword evidence="7 16" id="KW-1133">Transmembrane helix</keyword>
<dbReference type="GO" id="GO:0015648">
    <property type="term" value="F:lipid-linked peptidoglycan transporter activity"/>
    <property type="evidence" value="ECO:0007669"/>
    <property type="project" value="TreeGrafter"/>
</dbReference>